<dbReference type="PROSITE" id="PS50145">
    <property type="entry name" value="ZF_TRAF"/>
    <property type="match status" value="3"/>
</dbReference>
<keyword evidence="2" id="KW-0963">Cytoplasm</keyword>
<dbReference type="GO" id="GO:0005654">
    <property type="term" value="C:nucleoplasm"/>
    <property type="evidence" value="ECO:0007669"/>
    <property type="project" value="Ensembl"/>
</dbReference>
<dbReference type="GO" id="GO:0031625">
    <property type="term" value="F:ubiquitin protein ligase binding"/>
    <property type="evidence" value="ECO:0007669"/>
    <property type="project" value="Ensembl"/>
</dbReference>
<dbReference type="RefSeq" id="XP_020818865.1">
    <property type="nucleotide sequence ID" value="XM_020963206.1"/>
</dbReference>
<keyword evidence="6 7" id="KW-0862">Zinc</keyword>
<evidence type="ECO:0000256" key="5">
    <source>
        <dbReference type="ARBA" id="ARBA00022771"/>
    </source>
</evidence>
<dbReference type="AlphaFoldDB" id="A0A6P5IA66"/>
<evidence type="ECO:0000256" key="7">
    <source>
        <dbReference type="PROSITE-ProRule" id="PRU00207"/>
    </source>
</evidence>
<dbReference type="InterPro" id="IPR049342">
    <property type="entry name" value="TRAF1-6_MATH_dom"/>
</dbReference>
<dbReference type="GO" id="GO:0007585">
    <property type="term" value="P:respiratory gaseous exchange by respiratory system"/>
    <property type="evidence" value="ECO:0007669"/>
    <property type="project" value="Ensembl"/>
</dbReference>
<evidence type="ECO:0000313" key="10">
    <source>
        <dbReference type="Proteomes" id="UP000515140"/>
    </source>
</evidence>
<keyword evidence="5 7" id="KW-0863">Zinc-finger</keyword>
<dbReference type="Gene3D" id="2.60.210.10">
    <property type="entry name" value="Apoptosis, Tumor Necrosis Factor Receptor Associated Protein 2, Chain A"/>
    <property type="match status" value="1"/>
</dbReference>
<feature type="domain" description="MATH" evidence="8">
    <location>
        <begin position="439"/>
        <end position="594"/>
    </location>
</feature>
<dbReference type="FunFam" id="3.30.40.10:FF:000649">
    <property type="entry name" value="TNF receptor-associated factor"/>
    <property type="match status" value="1"/>
</dbReference>
<dbReference type="GO" id="GO:0030323">
    <property type="term" value="P:respiratory tube development"/>
    <property type="evidence" value="ECO:0007669"/>
    <property type="project" value="Ensembl"/>
</dbReference>
<dbReference type="InterPro" id="IPR037307">
    <property type="entry name" value="TRAF4_MATH"/>
</dbReference>
<dbReference type="InterPro" id="IPR001293">
    <property type="entry name" value="Znf_TRAF"/>
</dbReference>
<dbReference type="GO" id="GO:0046330">
    <property type="term" value="P:positive regulation of JNK cascade"/>
    <property type="evidence" value="ECO:0007669"/>
    <property type="project" value="Ensembl"/>
</dbReference>
<organism evidence="10 11">
    <name type="scientific">Phascolarctos cinereus</name>
    <name type="common">Koala</name>
    <dbReference type="NCBI Taxonomy" id="38626"/>
    <lineage>
        <taxon>Eukaryota</taxon>
        <taxon>Metazoa</taxon>
        <taxon>Chordata</taxon>
        <taxon>Craniata</taxon>
        <taxon>Vertebrata</taxon>
        <taxon>Euteleostomi</taxon>
        <taxon>Mammalia</taxon>
        <taxon>Metatheria</taxon>
        <taxon>Diprotodontia</taxon>
        <taxon>Phascolarctidae</taxon>
        <taxon>Phascolarctos</taxon>
    </lineage>
</organism>
<dbReference type="Pfam" id="PF02176">
    <property type="entry name" value="zf-TRAF"/>
    <property type="match status" value="2"/>
</dbReference>
<dbReference type="GO" id="GO:0043122">
    <property type="term" value="P:regulation of canonical NF-kappaB signal transduction"/>
    <property type="evidence" value="ECO:0007669"/>
    <property type="project" value="TreeGrafter"/>
</dbReference>
<dbReference type="CDD" id="cd03781">
    <property type="entry name" value="MATH_TRAF4"/>
    <property type="match status" value="1"/>
</dbReference>
<keyword evidence="4" id="KW-0677">Repeat</keyword>
<dbReference type="CTD" id="9618"/>
<dbReference type="PANTHER" id="PTHR10131:SF94">
    <property type="entry name" value="TNF RECEPTOR-ASSOCIATED FACTOR 4"/>
    <property type="match status" value="1"/>
</dbReference>
<dbReference type="PROSITE" id="PS50144">
    <property type="entry name" value="MATH"/>
    <property type="match status" value="1"/>
</dbReference>
<dbReference type="InterPro" id="IPR013083">
    <property type="entry name" value="Znf_RING/FYVE/PHD"/>
</dbReference>
<dbReference type="SMART" id="SM00061">
    <property type="entry name" value="MATH"/>
    <property type="match status" value="1"/>
</dbReference>
<keyword evidence="3 7" id="KW-0479">Metal-binding</keyword>
<evidence type="ECO:0000256" key="6">
    <source>
        <dbReference type="ARBA" id="ARBA00022833"/>
    </source>
</evidence>
<name>A0A6P5IA66_PHACI</name>
<dbReference type="GO" id="GO:0005829">
    <property type="term" value="C:cytosol"/>
    <property type="evidence" value="ECO:0007669"/>
    <property type="project" value="Ensembl"/>
</dbReference>
<feature type="domain" description="TRAF-type" evidence="9">
    <location>
        <begin position="233"/>
        <end position="286"/>
    </location>
</feature>
<dbReference type="Gene3D" id="3.30.40.10">
    <property type="entry name" value="Zinc/RING finger domain, C3HC4 (zinc finger)"/>
    <property type="match status" value="3"/>
</dbReference>
<dbReference type="InterPro" id="IPR008974">
    <property type="entry name" value="TRAF-like"/>
</dbReference>
<evidence type="ECO:0000256" key="2">
    <source>
        <dbReference type="ARBA" id="ARBA00022490"/>
    </source>
</evidence>
<comment type="subcellular location">
    <subcellularLocation>
        <location evidence="1">Cytoplasm</location>
    </subcellularLocation>
</comment>
<dbReference type="GO" id="GO:0019901">
    <property type="term" value="F:protein kinase binding"/>
    <property type="evidence" value="ECO:0007669"/>
    <property type="project" value="Ensembl"/>
</dbReference>
<evidence type="ECO:0000256" key="3">
    <source>
        <dbReference type="ARBA" id="ARBA00022723"/>
    </source>
</evidence>
<feature type="zinc finger region" description="TRAF-type" evidence="7">
    <location>
        <begin position="233"/>
        <end position="286"/>
    </location>
</feature>
<feature type="zinc finger region" description="TRAF-type" evidence="7">
    <location>
        <begin position="287"/>
        <end position="340"/>
    </location>
</feature>
<dbReference type="GO" id="GO:0008270">
    <property type="term" value="F:zinc ion binding"/>
    <property type="evidence" value="ECO:0007669"/>
    <property type="project" value="UniProtKB-KW"/>
</dbReference>
<dbReference type="GO" id="GO:0050699">
    <property type="term" value="F:WW domain binding"/>
    <property type="evidence" value="ECO:0007669"/>
    <property type="project" value="Ensembl"/>
</dbReference>
<evidence type="ECO:0000256" key="4">
    <source>
        <dbReference type="ARBA" id="ARBA00022737"/>
    </source>
</evidence>
<evidence type="ECO:0000313" key="11">
    <source>
        <dbReference type="RefSeq" id="XP_020818865.1"/>
    </source>
</evidence>
<evidence type="ECO:0000256" key="1">
    <source>
        <dbReference type="ARBA" id="ARBA00004496"/>
    </source>
</evidence>
<feature type="domain" description="TRAF-type" evidence="9">
    <location>
        <begin position="287"/>
        <end position="340"/>
    </location>
</feature>
<feature type="domain" description="TRAF-type" evidence="9">
    <location>
        <begin position="342"/>
        <end position="398"/>
    </location>
</feature>
<accession>A0A6P5IA66</accession>
<dbReference type="GeneID" id="110192193"/>
<dbReference type="InParanoid" id="A0A6P5IA66"/>
<keyword evidence="10" id="KW-1185">Reference proteome</keyword>
<dbReference type="Proteomes" id="UP000515140">
    <property type="component" value="Unplaced"/>
</dbReference>
<dbReference type="GO" id="GO:0031996">
    <property type="term" value="F:thioesterase binding"/>
    <property type="evidence" value="ECO:0007669"/>
    <property type="project" value="Ensembl"/>
</dbReference>
<dbReference type="KEGG" id="pcw:110192193"/>
<keyword evidence="11" id="KW-0675">Receptor</keyword>
<dbReference type="GO" id="GO:0042802">
    <property type="term" value="F:identical protein binding"/>
    <property type="evidence" value="ECO:0007669"/>
    <property type="project" value="Ensembl"/>
</dbReference>
<dbReference type="PANTHER" id="PTHR10131">
    <property type="entry name" value="TNF RECEPTOR ASSOCIATED FACTOR"/>
    <property type="match status" value="1"/>
</dbReference>
<dbReference type="FunFam" id="3.30.40.10:FF:000610">
    <property type="entry name" value="TNF receptor-associated factor"/>
    <property type="match status" value="1"/>
</dbReference>
<dbReference type="SUPFAM" id="SSF49599">
    <property type="entry name" value="TRAF domain-like"/>
    <property type="match status" value="4"/>
</dbReference>
<dbReference type="FunFam" id="2.60.210.10:FF:000007">
    <property type="entry name" value="TNF receptor-associated factor"/>
    <property type="match status" value="1"/>
</dbReference>
<evidence type="ECO:0000259" key="8">
    <source>
        <dbReference type="PROSITE" id="PS50144"/>
    </source>
</evidence>
<protein>
    <submittedName>
        <fullName evidence="11">TNF receptor-associated factor 4 isoform X1</fullName>
    </submittedName>
</protein>
<dbReference type="GO" id="GO:0005164">
    <property type="term" value="F:tumor necrosis factor receptor binding"/>
    <property type="evidence" value="ECO:0007669"/>
    <property type="project" value="Ensembl"/>
</dbReference>
<dbReference type="InterPro" id="IPR002083">
    <property type="entry name" value="MATH/TRAF_dom"/>
</dbReference>
<gene>
    <name evidence="11" type="primary">TRAF4</name>
</gene>
<dbReference type="FunCoup" id="A0A6P5IA66">
    <property type="interactions" value="1599"/>
</dbReference>
<reference evidence="11" key="1">
    <citation type="submission" date="2025-08" db="UniProtKB">
        <authorList>
            <consortium name="RefSeq"/>
        </authorList>
    </citation>
    <scope>IDENTIFICATION</scope>
    <source>
        <tissue evidence="11">Spleen</tissue>
    </source>
</reference>
<proteinExistence type="predicted"/>
<dbReference type="GO" id="GO:0001650">
    <property type="term" value="C:fibrillar center"/>
    <property type="evidence" value="ECO:0007669"/>
    <property type="project" value="Ensembl"/>
</dbReference>
<dbReference type="FunFam" id="3.30.40.10:FF:000381">
    <property type="entry name" value="TNF receptor-associated factor"/>
    <property type="match status" value="1"/>
</dbReference>
<dbReference type="Pfam" id="PF21355">
    <property type="entry name" value="TRAF-mep_MATH"/>
    <property type="match status" value="1"/>
</dbReference>
<feature type="zinc finger region" description="TRAF-type" evidence="7">
    <location>
        <begin position="342"/>
        <end position="398"/>
    </location>
</feature>
<sequence length="602" mass="67354">MQCPWGTSGKGWLRLPQAVRHTWVRALAQGLPQHFVTGWELPVTGSGYDIEAGAARWGLEGIMNEGGEQIQAWGNLEVLAYILALGGRGIYFPGIDLSAPRDGGPEPFPRQQSHGSCSPLLLPKPPHLPCFGGDLTLRVGLPGMTFALASQWLWVGECRSSPGEAALVLSACSLRSCRANEGVFKCPEDQLPLDYAKIYPDPELEVQVLSLVIRCIHSEEGCRWTGALRHLQVHLSSCGYNVVSCPNRCSAKLSRRDLPTHLQHECPKRRLKCDFCGIDFTGEAYESHEGVCPQESVYCENKCGARMMRRLLGQHMITECPKRTQPCAYCSKEFVFDTIQNHQHQCPRYPVPCPNQCGMGSIPREDLSSHLKENCSSAPVLCPFKDAGCKHRCPKLAMGRHMEDSVKPHLAMMCALVSRQRQELQELRRDVEELSVGCDGVLIWKIGGYGRRLQEAKARSNHECFSPAFYTHKYGYKLQVSAFLNGNGSGEGTHLSLYIRVLPGAFDNLLEWPFARRVTFSLLDQSDPTVTKPQHVTETFHPDPHWKNFQKPGTWRGSVDESALGFGYPKFISHQDIRKRNYVRDDAVFIRASVELPKKILS</sequence>
<evidence type="ECO:0000259" key="9">
    <source>
        <dbReference type="PROSITE" id="PS50145"/>
    </source>
</evidence>